<evidence type="ECO:0000313" key="1">
    <source>
        <dbReference type="EMBL" id="WMV20811.1"/>
    </source>
</evidence>
<dbReference type="PANTHER" id="PTHR35305:SF2">
    <property type="entry name" value="FAD-BINDING PROTEIN"/>
    <property type="match status" value="1"/>
</dbReference>
<dbReference type="AlphaFoldDB" id="A0AAF0TIM9"/>
<accession>A0AAF0TIM9</accession>
<sequence>MEAAALQDCDLSTYMVLPYENNFKVISGGAHCIMLSVADFVTEEAEAVVQSINCSLVQVGELNVDNGTNSLETCHDEAERRLLILSSLKRLFVPLTGDLESYSSMWSLRLYIDDEIMHKAWKLVR</sequence>
<proteinExistence type="predicted"/>
<gene>
    <name evidence="1" type="ORF">MTR67_014196</name>
</gene>
<evidence type="ECO:0000313" key="2">
    <source>
        <dbReference type="Proteomes" id="UP001234989"/>
    </source>
</evidence>
<dbReference type="Proteomes" id="UP001234989">
    <property type="component" value="Chromosome 3"/>
</dbReference>
<keyword evidence="2" id="KW-1185">Reference proteome</keyword>
<organism evidence="1 2">
    <name type="scientific">Solanum verrucosum</name>
    <dbReference type="NCBI Taxonomy" id="315347"/>
    <lineage>
        <taxon>Eukaryota</taxon>
        <taxon>Viridiplantae</taxon>
        <taxon>Streptophyta</taxon>
        <taxon>Embryophyta</taxon>
        <taxon>Tracheophyta</taxon>
        <taxon>Spermatophyta</taxon>
        <taxon>Magnoliopsida</taxon>
        <taxon>eudicotyledons</taxon>
        <taxon>Gunneridae</taxon>
        <taxon>Pentapetalae</taxon>
        <taxon>asterids</taxon>
        <taxon>lamiids</taxon>
        <taxon>Solanales</taxon>
        <taxon>Solanaceae</taxon>
        <taxon>Solanoideae</taxon>
        <taxon>Solaneae</taxon>
        <taxon>Solanum</taxon>
    </lineage>
</organism>
<dbReference type="EMBL" id="CP133614">
    <property type="protein sequence ID" value="WMV20811.1"/>
    <property type="molecule type" value="Genomic_DNA"/>
</dbReference>
<name>A0AAF0TIM9_SOLVR</name>
<protein>
    <submittedName>
        <fullName evidence="1">Uncharacterized protein</fullName>
    </submittedName>
</protein>
<dbReference type="PANTHER" id="PTHR35305">
    <property type="entry name" value="FAD-BINDING PROTEIN"/>
    <property type="match status" value="1"/>
</dbReference>
<reference evidence="1" key="1">
    <citation type="submission" date="2023-08" db="EMBL/GenBank/DDBJ databases">
        <title>A de novo genome assembly of Solanum verrucosum Schlechtendal, a Mexican diploid species geographically isolated from the other diploid A-genome species in potato relatives.</title>
        <authorList>
            <person name="Hosaka K."/>
        </authorList>
    </citation>
    <scope>NUCLEOTIDE SEQUENCE</scope>
    <source>
        <tissue evidence="1">Young leaves</tissue>
    </source>
</reference>